<accession>A0A4R8Q711</accession>
<feature type="signal peptide" evidence="1">
    <location>
        <begin position="1"/>
        <end position="25"/>
    </location>
</feature>
<dbReference type="AlphaFoldDB" id="A0A4R8Q711"/>
<evidence type="ECO:0000313" key="3">
    <source>
        <dbReference type="Proteomes" id="UP000295083"/>
    </source>
</evidence>
<keyword evidence="1" id="KW-0732">Signal</keyword>
<evidence type="ECO:0008006" key="4">
    <source>
        <dbReference type="Google" id="ProtNLM"/>
    </source>
</evidence>
<sequence>MARVTTTTRALALFLFLQFLGLTTAKMISPKYCKKNEAVSKCVSAVSKHVVKTAVVTNYCSSVLQCPPVTTTTLKGMVTKTRTKTKGEILTIEEASWADEPTTVTFSWTETSTIPTASTTLRPTWTIEKFAVTTAGLSKRRVSDPRGLPPRVRSACPAAVHKKACACLYLCPPMVTKDERKVVKTVEKVTSYSAKTVTVPVTDTVWEGVFFAETEYITETYTNAITAVNTRPLTCQPSASNPSFYLSATVSPLPTPQPYNNKYVQAQPDFSWFGEGVVFWPRYEAGKSEASLFTLDNQGRLVTETTYGLHYLAVDPYNDFQLVYLVPEPWLTLREWYFIYCKTIPPSGISAGNYRELSCNGSYFNVDTFQYCPIYQEWFTTGTVLGTELSVTTPDCFSITYLVVPACGS</sequence>
<name>A0A4R8Q711_9PEZI</name>
<dbReference type="EMBL" id="QAPG01000055">
    <property type="protein sequence ID" value="TDZ34311.1"/>
    <property type="molecule type" value="Genomic_DNA"/>
</dbReference>
<gene>
    <name evidence="2" type="ORF">C8035_v010741</name>
</gene>
<reference evidence="2 3" key="1">
    <citation type="submission" date="2018-11" db="EMBL/GenBank/DDBJ databases">
        <title>Genome sequence and assembly of Colletotrichum spinosum.</title>
        <authorList>
            <person name="Gan P."/>
            <person name="Shirasu K."/>
        </authorList>
    </citation>
    <scope>NUCLEOTIDE SEQUENCE [LARGE SCALE GENOMIC DNA]</scope>
    <source>
        <strain evidence="2 3">CBS 515.97</strain>
    </source>
</reference>
<evidence type="ECO:0000256" key="1">
    <source>
        <dbReference type="SAM" id="SignalP"/>
    </source>
</evidence>
<protein>
    <recommendedName>
        <fullName evidence="4">Ig-like domain-containing protein</fullName>
    </recommendedName>
</protein>
<keyword evidence="3" id="KW-1185">Reference proteome</keyword>
<feature type="chain" id="PRO_5020500355" description="Ig-like domain-containing protein" evidence="1">
    <location>
        <begin position="26"/>
        <end position="409"/>
    </location>
</feature>
<organism evidence="2 3">
    <name type="scientific">Colletotrichum spinosum</name>
    <dbReference type="NCBI Taxonomy" id="1347390"/>
    <lineage>
        <taxon>Eukaryota</taxon>
        <taxon>Fungi</taxon>
        <taxon>Dikarya</taxon>
        <taxon>Ascomycota</taxon>
        <taxon>Pezizomycotina</taxon>
        <taxon>Sordariomycetes</taxon>
        <taxon>Hypocreomycetidae</taxon>
        <taxon>Glomerellales</taxon>
        <taxon>Glomerellaceae</taxon>
        <taxon>Colletotrichum</taxon>
        <taxon>Colletotrichum orbiculare species complex</taxon>
    </lineage>
</organism>
<evidence type="ECO:0000313" key="2">
    <source>
        <dbReference type="EMBL" id="TDZ34311.1"/>
    </source>
</evidence>
<dbReference type="Proteomes" id="UP000295083">
    <property type="component" value="Unassembled WGS sequence"/>
</dbReference>
<proteinExistence type="predicted"/>
<comment type="caution">
    <text evidence="2">The sequence shown here is derived from an EMBL/GenBank/DDBJ whole genome shotgun (WGS) entry which is preliminary data.</text>
</comment>